<organism evidence="3 4">
    <name type="scientific">Hyaloscypha bicolor E</name>
    <dbReference type="NCBI Taxonomy" id="1095630"/>
    <lineage>
        <taxon>Eukaryota</taxon>
        <taxon>Fungi</taxon>
        <taxon>Dikarya</taxon>
        <taxon>Ascomycota</taxon>
        <taxon>Pezizomycotina</taxon>
        <taxon>Leotiomycetes</taxon>
        <taxon>Helotiales</taxon>
        <taxon>Hyaloscyphaceae</taxon>
        <taxon>Hyaloscypha</taxon>
        <taxon>Hyaloscypha bicolor</taxon>
    </lineage>
</organism>
<gene>
    <name evidence="3" type="ORF">K444DRAFT_533298</name>
</gene>
<dbReference type="Pfam" id="PF07985">
    <property type="entry name" value="SRR1"/>
    <property type="match status" value="1"/>
</dbReference>
<dbReference type="InParanoid" id="A0A2J6T4F7"/>
<evidence type="ECO:0000313" key="4">
    <source>
        <dbReference type="Proteomes" id="UP000235371"/>
    </source>
</evidence>
<dbReference type="PANTHER" id="PTHR42080">
    <property type="entry name" value="SRR1 DOMAIN-CONTAINING PROTEIN"/>
    <property type="match status" value="1"/>
</dbReference>
<evidence type="ECO:0000259" key="2">
    <source>
        <dbReference type="Pfam" id="PF07985"/>
    </source>
</evidence>
<dbReference type="InterPro" id="IPR012942">
    <property type="entry name" value="SRR1-like"/>
</dbReference>
<dbReference type="EMBL" id="KZ613843">
    <property type="protein sequence ID" value="PMD57907.1"/>
    <property type="molecule type" value="Genomic_DNA"/>
</dbReference>
<reference evidence="3 4" key="1">
    <citation type="submission" date="2016-04" db="EMBL/GenBank/DDBJ databases">
        <title>A degradative enzymes factory behind the ericoid mycorrhizal symbiosis.</title>
        <authorList>
            <consortium name="DOE Joint Genome Institute"/>
            <person name="Martino E."/>
            <person name="Morin E."/>
            <person name="Grelet G."/>
            <person name="Kuo A."/>
            <person name="Kohler A."/>
            <person name="Daghino S."/>
            <person name="Barry K."/>
            <person name="Choi C."/>
            <person name="Cichocki N."/>
            <person name="Clum A."/>
            <person name="Copeland A."/>
            <person name="Hainaut M."/>
            <person name="Haridas S."/>
            <person name="Labutti K."/>
            <person name="Lindquist E."/>
            <person name="Lipzen A."/>
            <person name="Khouja H.-R."/>
            <person name="Murat C."/>
            <person name="Ohm R."/>
            <person name="Olson A."/>
            <person name="Spatafora J."/>
            <person name="Veneault-Fourrey C."/>
            <person name="Henrissat B."/>
            <person name="Grigoriev I."/>
            <person name="Martin F."/>
            <person name="Perotto S."/>
        </authorList>
    </citation>
    <scope>NUCLEOTIDE SEQUENCE [LARGE SCALE GENOMIC DNA]</scope>
    <source>
        <strain evidence="3 4">E</strain>
    </source>
</reference>
<dbReference type="AlphaFoldDB" id="A0A2J6T4F7"/>
<proteinExistence type="predicted"/>
<dbReference type="Proteomes" id="UP000235371">
    <property type="component" value="Unassembled WGS sequence"/>
</dbReference>
<feature type="domain" description="SRR1-like" evidence="2">
    <location>
        <begin position="103"/>
        <end position="218"/>
    </location>
</feature>
<sequence length="224" mass="24707">MPRKKKPSTTANTDEKKKTVVHTKRREILDDEGWTHVVDAPNRKGKTEGLKTTALLQGGDFVLNGVSYIARTHEELKQEFEHWKKQWEASPACLEIKALLGEGQERRKIGNVVFLGMGSLQNSRREGRRASATQLAALQTIISVLGKGLEVVLQDPQFTGLDNEFLGSLGYKVVQDPEAFKGVKAGTLVYAIHCYVDVYKAISAGPRPAVLIGTDVGNFGRFES</sequence>
<dbReference type="PANTHER" id="PTHR42080:SF1">
    <property type="entry name" value="SRR1-LIKE DOMAIN-CONTAINING PROTEIN"/>
    <property type="match status" value="1"/>
</dbReference>
<dbReference type="STRING" id="1095630.A0A2J6T4F7"/>
<dbReference type="GeneID" id="36583220"/>
<dbReference type="RefSeq" id="XP_024734811.1">
    <property type="nucleotide sequence ID" value="XM_024875140.1"/>
</dbReference>
<name>A0A2J6T4F7_9HELO</name>
<dbReference type="OrthoDB" id="5318346at2759"/>
<keyword evidence="4" id="KW-1185">Reference proteome</keyword>
<accession>A0A2J6T4F7</accession>
<feature type="region of interest" description="Disordered" evidence="1">
    <location>
        <begin position="1"/>
        <end position="21"/>
    </location>
</feature>
<evidence type="ECO:0000256" key="1">
    <source>
        <dbReference type="SAM" id="MobiDB-lite"/>
    </source>
</evidence>
<protein>
    <recommendedName>
        <fullName evidence="2">SRR1-like domain-containing protein</fullName>
    </recommendedName>
</protein>
<evidence type="ECO:0000313" key="3">
    <source>
        <dbReference type="EMBL" id="PMD57907.1"/>
    </source>
</evidence>